<keyword evidence="3" id="KW-1133">Transmembrane helix</keyword>
<organism evidence="4 5">
    <name type="scientific">Kwoniella shandongensis</name>
    <dbReference type="NCBI Taxonomy" id="1734106"/>
    <lineage>
        <taxon>Eukaryota</taxon>
        <taxon>Fungi</taxon>
        <taxon>Dikarya</taxon>
        <taxon>Basidiomycota</taxon>
        <taxon>Agaricomycotina</taxon>
        <taxon>Tremellomycetes</taxon>
        <taxon>Tremellales</taxon>
        <taxon>Cryptococcaceae</taxon>
        <taxon>Kwoniella</taxon>
    </lineage>
</organism>
<name>A0AAJ8LEE5_9TREE</name>
<evidence type="ECO:0000313" key="4">
    <source>
        <dbReference type="EMBL" id="WWD17578.1"/>
    </source>
</evidence>
<feature type="transmembrane region" description="Helical" evidence="3">
    <location>
        <begin position="317"/>
        <end position="342"/>
    </location>
</feature>
<reference evidence="4" key="2">
    <citation type="submission" date="2024-01" db="EMBL/GenBank/DDBJ databases">
        <title>Comparative genomics of Cryptococcus and Kwoniella reveals pathogenesis evolution and contrasting modes of karyotype evolution via chromosome fusion or intercentromeric recombination.</title>
        <authorList>
            <person name="Coelho M.A."/>
            <person name="David-Palma M."/>
            <person name="Shea T."/>
            <person name="Bowers K."/>
            <person name="McGinley-Smith S."/>
            <person name="Mohammad A.W."/>
            <person name="Gnirke A."/>
            <person name="Yurkov A.M."/>
            <person name="Nowrousian M."/>
            <person name="Sun S."/>
            <person name="Cuomo C.A."/>
            <person name="Heitman J."/>
        </authorList>
    </citation>
    <scope>NUCLEOTIDE SEQUENCE</scope>
    <source>
        <strain evidence="4">CBS 12478</strain>
    </source>
</reference>
<reference evidence="4" key="1">
    <citation type="submission" date="2017-08" db="EMBL/GenBank/DDBJ databases">
        <authorList>
            <person name="Cuomo C."/>
            <person name="Billmyre B."/>
            <person name="Heitman J."/>
        </authorList>
    </citation>
    <scope>NUCLEOTIDE SEQUENCE</scope>
    <source>
        <strain evidence="4">CBS 12478</strain>
    </source>
</reference>
<dbReference type="GeneID" id="43591836"/>
<dbReference type="Pfam" id="PF07690">
    <property type="entry name" value="MFS_1"/>
    <property type="match status" value="1"/>
</dbReference>
<dbReference type="SUPFAM" id="SSF103473">
    <property type="entry name" value="MFS general substrate transporter"/>
    <property type="match status" value="1"/>
</dbReference>
<dbReference type="PANTHER" id="PTHR11360:SF284">
    <property type="entry name" value="EG:103B4.3 PROTEIN-RELATED"/>
    <property type="match status" value="1"/>
</dbReference>
<feature type="transmembrane region" description="Helical" evidence="3">
    <location>
        <begin position="140"/>
        <end position="163"/>
    </location>
</feature>
<dbReference type="GO" id="GO:0022857">
    <property type="term" value="F:transmembrane transporter activity"/>
    <property type="evidence" value="ECO:0007669"/>
    <property type="project" value="InterPro"/>
</dbReference>
<evidence type="ECO:0000256" key="2">
    <source>
        <dbReference type="ARBA" id="ARBA00006727"/>
    </source>
</evidence>
<gene>
    <name evidence="4" type="ORF">CI109_102019</name>
</gene>
<evidence type="ECO:0000313" key="5">
    <source>
        <dbReference type="Proteomes" id="UP000322225"/>
    </source>
</evidence>
<dbReference type="PANTHER" id="PTHR11360">
    <property type="entry name" value="MONOCARBOXYLATE TRANSPORTER"/>
    <property type="match status" value="1"/>
</dbReference>
<keyword evidence="3" id="KW-0472">Membrane</keyword>
<dbReference type="KEGG" id="ksn:43591836"/>
<feature type="transmembrane region" description="Helical" evidence="3">
    <location>
        <begin position="250"/>
        <end position="273"/>
    </location>
</feature>
<evidence type="ECO:0000256" key="3">
    <source>
        <dbReference type="SAM" id="Phobius"/>
    </source>
</evidence>
<keyword evidence="5" id="KW-1185">Reference proteome</keyword>
<dbReference type="InterPro" id="IPR011701">
    <property type="entry name" value="MFS"/>
</dbReference>
<dbReference type="Proteomes" id="UP000322225">
    <property type="component" value="Chromosome 3"/>
</dbReference>
<dbReference type="EMBL" id="CP144053">
    <property type="protein sequence ID" value="WWD17578.1"/>
    <property type="molecule type" value="Genomic_DNA"/>
</dbReference>
<dbReference type="Gene3D" id="1.20.1250.20">
    <property type="entry name" value="MFS general substrate transporter like domains"/>
    <property type="match status" value="1"/>
</dbReference>
<keyword evidence="3" id="KW-0812">Transmembrane</keyword>
<dbReference type="InterPro" id="IPR036259">
    <property type="entry name" value="MFS_trans_sf"/>
</dbReference>
<feature type="transmembrane region" description="Helical" evidence="3">
    <location>
        <begin position="215"/>
        <end position="238"/>
    </location>
</feature>
<feature type="transmembrane region" description="Helical" evidence="3">
    <location>
        <begin position="357"/>
        <end position="376"/>
    </location>
</feature>
<feature type="transmembrane region" description="Helical" evidence="3">
    <location>
        <begin position="175"/>
        <end position="195"/>
    </location>
</feature>
<comment type="subcellular location">
    <subcellularLocation>
        <location evidence="1">Membrane</location>
        <topology evidence="1">Multi-pass membrane protein</topology>
    </subcellularLocation>
</comment>
<proteinExistence type="inferred from homology"/>
<comment type="similarity">
    <text evidence="2">Belongs to the major facilitator superfamily. Monocarboxylate porter (TC 2.A.1.13) family.</text>
</comment>
<sequence>MSSETLTVSPLRDTDDRFDRELDADEKARDVLVEDQISPLAAESDAEVHEGERSPGTAGWLDLVGFGVFQSYYYTHQLSSSTPTNISWIGSIQLCLCPLLGCVSGPLFDAGYLKPLIVTGGSIYVFGLMMTSLAKVYWQYVLAHGIAVGVGMGIMFPPTVSTLSHHFGRSRYRSLAYGCQAAGSSLGGIVFPIMARSLLPSVGFAWTVRIFRDPAYVLHVAGAGCASMAIYSPLSFAVTYGTARGFSTSLANYSLAVINGCSVVGRIAPLLAAQVVGPINVHASFAVISAVMLFVWTKAESVPGIMVFDALYGVSSAFNAAAASFAPLYIGMAFFVTSFFWLAGPPITAALIKGNDYLYASLFCGGVVMLGGIFLFSSRYLRVRKVGTPWV</sequence>
<accession>A0AAJ8LEE5</accession>
<evidence type="ECO:0000256" key="1">
    <source>
        <dbReference type="ARBA" id="ARBA00004141"/>
    </source>
</evidence>
<dbReference type="GO" id="GO:0016020">
    <property type="term" value="C:membrane"/>
    <property type="evidence" value="ECO:0007669"/>
    <property type="project" value="UniProtKB-SubCell"/>
</dbReference>
<dbReference type="RefSeq" id="XP_065823136.1">
    <property type="nucleotide sequence ID" value="XM_065967064.1"/>
</dbReference>
<feature type="transmembrane region" description="Helical" evidence="3">
    <location>
        <begin position="115"/>
        <end position="134"/>
    </location>
</feature>
<dbReference type="AlphaFoldDB" id="A0AAJ8LEE5"/>
<feature type="transmembrane region" description="Helical" evidence="3">
    <location>
        <begin position="86"/>
        <end position="108"/>
    </location>
</feature>
<evidence type="ECO:0008006" key="6">
    <source>
        <dbReference type="Google" id="ProtNLM"/>
    </source>
</evidence>
<protein>
    <recommendedName>
        <fullName evidence="6">Major facilitator superfamily (MFS) profile domain-containing protein</fullName>
    </recommendedName>
</protein>
<dbReference type="InterPro" id="IPR050327">
    <property type="entry name" value="Proton-linked_MCT"/>
</dbReference>